<evidence type="ECO:0000313" key="3">
    <source>
        <dbReference type="Proteomes" id="UP000467385"/>
    </source>
</evidence>
<dbReference type="InterPro" id="IPR001753">
    <property type="entry name" value="Enoyl-CoA_hydra/iso"/>
</dbReference>
<protein>
    <submittedName>
        <fullName evidence="2">Enoyl-CoA hydratase</fullName>
    </submittedName>
</protein>
<sequence length="263" mass="27635">MDDASEVLLCDNRDGVRVLTLNRPGARNALSGELVSALFAGLDAADSDDSVRAVVLTGADPAFCAGVDLKEASRDGMAYFARFEHENCVTRVGQMRTPIIGAINGAAFTGGLEIALGCDFLIASERAVFGDTHARVGILPGGGMTARLPQVVGSAMARRMSMTGEVVNAAEAQRVGLVTEVVHHDALLDRAVELATQIAEVPPAVMSGLKRMYVDGCAPVIEAALAVELEIASSVAFSTEALGDKRREVTSRNQRQIADRQPG</sequence>
<dbReference type="STRING" id="44010.AWC00_07840"/>
<dbReference type="PANTHER" id="PTHR43802">
    <property type="entry name" value="ENOYL-COA HYDRATASE"/>
    <property type="match status" value="1"/>
</dbReference>
<dbReference type="AlphaFoldDB" id="A0A1X1TI51"/>
<name>A0A1X1TI51_9MYCO</name>
<organism evidence="2 3">
    <name type="scientific">Mycobacterium conspicuum</name>
    <dbReference type="NCBI Taxonomy" id="44010"/>
    <lineage>
        <taxon>Bacteria</taxon>
        <taxon>Bacillati</taxon>
        <taxon>Actinomycetota</taxon>
        <taxon>Actinomycetes</taxon>
        <taxon>Mycobacteriales</taxon>
        <taxon>Mycobacteriaceae</taxon>
        <taxon>Mycobacterium</taxon>
    </lineage>
</organism>
<accession>A0A1X1TI51</accession>
<evidence type="ECO:0000313" key="2">
    <source>
        <dbReference type="EMBL" id="BBZ40993.1"/>
    </source>
</evidence>
<dbReference type="NCBIfam" id="NF004840">
    <property type="entry name" value="PRK06190.1"/>
    <property type="match status" value="1"/>
</dbReference>
<dbReference type="CDD" id="cd06558">
    <property type="entry name" value="crotonase-like"/>
    <property type="match status" value="1"/>
</dbReference>
<dbReference type="Pfam" id="PF00378">
    <property type="entry name" value="ECH_1"/>
    <property type="match status" value="1"/>
</dbReference>
<dbReference type="RefSeq" id="WP_085232098.1">
    <property type="nucleotide sequence ID" value="NZ_AP022613.1"/>
</dbReference>
<proteinExistence type="inferred from homology"/>
<reference evidence="2 3" key="1">
    <citation type="journal article" date="2019" name="Emerg. Microbes Infect.">
        <title>Comprehensive subspecies identification of 175 nontuberculous mycobacteria species based on 7547 genomic profiles.</title>
        <authorList>
            <person name="Matsumoto Y."/>
            <person name="Kinjo T."/>
            <person name="Motooka D."/>
            <person name="Nabeya D."/>
            <person name="Jung N."/>
            <person name="Uechi K."/>
            <person name="Horii T."/>
            <person name="Iida T."/>
            <person name="Fujita J."/>
            <person name="Nakamura S."/>
        </authorList>
    </citation>
    <scope>NUCLEOTIDE SEQUENCE [LARGE SCALE GENOMIC DNA]</scope>
    <source>
        <strain evidence="2 3">JCM 14738</strain>
    </source>
</reference>
<dbReference type="GO" id="GO:0003824">
    <property type="term" value="F:catalytic activity"/>
    <property type="evidence" value="ECO:0007669"/>
    <property type="project" value="UniProtKB-ARBA"/>
</dbReference>
<dbReference type="InterPro" id="IPR029045">
    <property type="entry name" value="ClpP/crotonase-like_dom_sf"/>
</dbReference>
<dbReference type="Gene3D" id="3.90.226.10">
    <property type="entry name" value="2-enoyl-CoA Hydratase, Chain A, domain 1"/>
    <property type="match status" value="1"/>
</dbReference>
<dbReference type="EMBL" id="AP022613">
    <property type="protein sequence ID" value="BBZ40993.1"/>
    <property type="molecule type" value="Genomic_DNA"/>
</dbReference>
<evidence type="ECO:0000256" key="1">
    <source>
        <dbReference type="ARBA" id="ARBA00005254"/>
    </source>
</evidence>
<dbReference type="PANTHER" id="PTHR43802:SF1">
    <property type="entry name" value="IP11341P-RELATED"/>
    <property type="match status" value="1"/>
</dbReference>
<comment type="similarity">
    <text evidence="1">Belongs to the enoyl-CoA hydratase/isomerase family.</text>
</comment>
<dbReference type="SUPFAM" id="SSF52096">
    <property type="entry name" value="ClpP/crotonase"/>
    <property type="match status" value="1"/>
</dbReference>
<keyword evidence="3" id="KW-1185">Reference proteome</keyword>
<dbReference type="OrthoDB" id="8452484at2"/>
<dbReference type="Proteomes" id="UP000467385">
    <property type="component" value="Chromosome"/>
</dbReference>
<gene>
    <name evidence="2" type="ORF">MCNS_40560</name>
</gene>